<name>A0AA35G7T1_9FIRM</name>
<protein>
    <recommendedName>
        <fullName evidence="4">Tetratricopeptide repeat protein</fullName>
    </recommendedName>
</protein>
<dbReference type="EMBL" id="AP025628">
    <property type="protein sequence ID" value="BDG60396.1"/>
    <property type="molecule type" value="Genomic_DNA"/>
</dbReference>
<reference evidence="2" key="1">
    <citation type="submission" date="2022-03" db="EMBL/GenBank/DDBJ databases">
        <title>Complete genome sequence of Caldinitratiruptor microaerophilus.</title>
        <authorList>
            <person name="Mukaiyama R."/>
            <person name="Nishiyama T."/>
            <person name="Ueda K."/>
        </authorList>
    </citation>
    <scope>NUCLEOTIDE SEQUENCE</scope>
    <source>
        <strain evidence="2">JCM 16183</strain>
    </source>
</reference>
<dbReference type="KEGG" id="cmic:caldi_14860"/>
<dbReference type="RefSeq" id="WP_264844422.1">
    <property type="nucleotide sequence ID" value="NZ_AP025628.1"/>
</dbReference>
<dbReference type="AlphaFoldDB" id="A0AA35G7T1"/>
<proteinExistence type="predicted"/>
<dbReference type="Pfam" id="PF13428">
    <property type="entry name" value="TPR_14"/>
    <property type="match status" value="1"/>
</dbReference>
<dbReference type="Proteomes" id="UP001163687">
    <property type="component" value="Chromosome"/>
</dbReference>
<gene>
    <name evidence="2" type="ORF">caldi_14860</name>
</gene>
<dbReference type="Pfam" id="PF13432">
    <property type="entry name" value="TPR_16"/>
    <property type="match status" value="1"/>
</dbReference>
<sequence length="639" mass="71354">MARAAGLLEKGQELLGRGDLAGAEARFRRAARLYPLPPAYNNWALCRYDSGDPAGTLRVLEPLLSDPAPLPFTRALASMAAWDLGRRDEARTRLRESIADLDRGLARPDQRPLAIPTSTWLEYTVMVLRAAGTLGEHRLVLELHARWPGRDMPDRGYYAGVALWNLGRHAQAARQWRRVDRLDWLERMEAYAQVAEMVDAGALPPFPLDYRPPVGPDTQVPKTPEEVERFSARGSVRLHLLAVALMEGYPDARAVVSGLVRWGGDWGLELGRRLLRASTLPLPLKIAAARALMDRGAVPPDRPLEVIHEGRPVTVRLQAFEVVPDDPALEKEYREAIRLRDAGETEAAIRRLRALMDTGRLYPPALLALAGLHRKRGDLDEAQSLLEILEQAYPDEPAVLLRLADLWLDRGYPETARAYVRRVDAKRLSEPLRTLHRYVLDRLREAGSALPVVPDVHVLGDVWREEIEDRPIPLDLTLARALRSVPVQWLNCTAAELGVEAVRRRREREQRVEAALRSPERLQALVEGIEPQAREALQFLLDAGGWAKVQVLTRRFGPMDGDGFWWDERPPVSVLGRLRARGLVYVGRARLPDGRRHRVAVVPVELRDLLAGPAGAQAAAARERASGEGRPEGPEGESS</sequence>
<evidence type="ECO:0008006" key="4">
    <source>
        <dbReference type="Google" id="ProtNLM"/>
    </source>
</evidence>
<keyword evidence="3" id="KW-1185">Reference proteome</keyword>
<evidence type="ECO:0000313" key="2">
    <source>
        <dbReference type="EMBL" id="BDG60396.1"/>
    </source>
</evidence>
<evidence type="ECO:0000313" key="3">
    <source>
        <dbReference type="Proteomes" id="UP001163687"/>
    </source>
</evidence>
<dbReference type="Gene3D" id="1.25.40.10">
    <property type="entry name" value="Tetratricopeptide repeat domain"/>
    <property type="match status" value="2"/>
</dbReference>
<feature type="compositionally biased region" description="Basic and acidic residues" evidence="1">
    <location>
        <begin position="621"/>
        <end position="633"/>
    </location>
</feature>
<dbReference type="SUPFAM" id="SSF48452">
    <property type="entry name" value="TPR-like"/>
    <property type="match status" value="2"/>
</dbReference>
<accession>A0AA35G7T1</accession>
<feature type="region of interest" description="Disordered" evidence="1">
    <location>
        <begin position="613"/>
        <end position="639"/>
    </location>
</feature>
<evidence type="ECO:0000256" key="1">
    <source>
        <dbReference type="SAM" id="MobiDB-lite"/>
    </source>
</evidence>
<dbReference type="InterPro" id="IPR011990">
    <property type="entry name" value="TPR-like_helical_dom_sf"/>
</dbReference>
<organism evidence="2 3">
    <name type="scientific">Caldinitratiruptor microaerophilus</name>
    <dbReference type="NCBI Taxonomy" id="671077"/>
    <lineage>
        <taxon>Bacteria</taxon>
        <taxon>Bacillati</taxon>
        <taxon>Bacillota</taxon>
        <taxon>Clostridia</taxon>
        <taxon>Eubacteriales</taxon>
        <taxon>Symbiobacteriaceae</taxon>
        <taxon>Caldinitratiruptor</taxon>
    </lineage>
</organism>